<dbReference type="EMBL" id="UFUZ01000001">
    <property type="protein sequence ID" value="SUX26039.1"/>
    <property type="molecule type" value="Genomic_DNA"/>
</dbReference>
<name>A0A381EGG4_CAMUP</name>
<dbReference type="InterPro" id="IPR052021">
    <property type="entry name" value="Type-I_RS_S_subunit"/>
</dbReference>
<sequence length="213" mass="23398">MMKLRGGATSRLNAALLSSLPTPPPQGWDTIKLGEVCKILIGGTPARNNSAYFQGDNLWVSIAEMNGQVITDTKEKISDEAIKKSNVKLIPKGTTLLSFKLSIGKTAIAGKDLYTNEAIAGLIPNDNNKLLDMFLFYIFKWQTIDLDLKGNNAFGKSLNSSVLKQEVKIPLPPLEAQESIVQAIESVENEITKLKEQSKTFESKKAEILKSFL</sequence>
<evidence type="ECO:0000259" key="5">
    <source>
        <dbReference type="Pfam" id="PF01420"/>
    </source>
</evidence>
<reference evidence="6 7" key="1">
    <citation type="submission" date="2018-06" db="EMBL/GenBank/DDBJ databases">
        <authorList>
            <consortium name="Pathogen Informatics"/>
            <person name="Doyle S."/>
        </authorList>
    </citation>
    <scope>NUCLEOTIDE SEQUENCE [LARGE SCALE GENOMIC DNA]</scope>
    <source>
        <strain evidence="6 7">NCTC12264</strain>
    </source>
</reference>
<dbReference type="Gene3D" id="3.90.220.20">
    <property type="entry name" value="DNA methylase specificity domains"/>
    <property type="match status" value="1"/>
</dbReference>
<gene>
    <name evidence="6" type="primary">cjeI</name>
    <name evidence="6" type="ORF">NCTC12264_00246</name>
</gene>
<dbReference type="GO" id="GO:0003677">
    <property type="term" value="F:DNA binding"/>
    <property type="evidence" value="ECO:0007669"/>
    <property type="project" value="UniProtKB-KW"/>
</dbReference>
<evidence type="ECO:0000313" key="7">
    <source>
        <dbReference type="Proteomes" id="UP000254161"/>
    </source>
</evidence>
<evidence type="ECO:0000256" key="1">
    <source>
        <dbReference type="ARBA" id="ARBA00010923"/>
    </source>
</evidence>
<dbReference type="InterPro" id="IPR000055">
    <property type="entry name" value="Restrct_endonuc_typeI_TRD"/>
</dbReference>
<dbReference type="Proteomes" id="UP000254161">
    <property type="component" value="Unassembled WGS sequence"/>
</dbReference>
<feature type="domain" description="Type I restriction modification DNA specificity" evidence="5">
    <location>
        <begin position="25"/>
        <end position="197"/>
    </location>
</feature>
<proteinExistence type="inferred from homology"/>
<evidence type="ECO:0000256" key="3">
    <source>
        <dbReference type="ARBA" id="ARBA00023125"/>
    </source>
</evidence>
<keyword evidence="3" id="KW-0238">DNA-binding</keyword>
<dbReference type="Pfam" id="PF01420">
    <property type="entry name" value="Methylase_S"/>
    <property type="match status" value="1"/>
</dbReference>
<dbReference type="CDD" id="cd17244">
    <property type="entry name" value="RMtype1_S_Apa101655I-TRD2-CR2_like"/>
    <property type="match status" value="1"/>
</dbReference>
<evidence type="ECO:0000313" key="6">
    <source>
        <dbReference type="EMBL" id="SUX26039.1"/>
    </source>
</evidence>
<protein>
    <submittedName>
        <fullName evidence="6">Type I restriction modification enzyme</fullName>
    </submittedName>
</protein>
<dbReference type="PANTHER" id="PTHR30408:SF12">
    <property type="entry name" value="TYPE I RESTRICTION ENZYME MJAVIII SPECIFICITY SUBUNIT"/>
    <property type="match status" value="1"/>
</dbReference>
<keyword evidence="2" id="KW-0680">Restriction system</keyword>
<comment type="similarity">
    <text evidence="1">Belongs to the type-I restriction system S methylase family.</text>
</comment>
<evidence type="ECO:0000256" key="2">
    <source>
        <dbReference type="ARBA" id="ARBA00022747"/>
    </source>
</evidence>
<dbReference type="InterPro" id="IPR044946">
    <property type="entry name" value="Restrct_endonuc_typeI_TRD_sf"/>
</dbReference>
<evidence type="ECO:0000256" key="4">
    <source>
        <dbReference type="SAM" id="Coils"/>
    </source>
</evidence>
<dbReference type="GO" id="GO:0009307">
    <property type="term" value="P:DNA restriction-modification system"/>
    <property type="evidence" value="ECO:0007669"/>
    <property type="project" value="UniProtKB-KW"/>
</dbReference>
<keyword evidence="4" id="KW-0175">Coiled coil</keyword>
<accession>A0A381EGG4</accession>
<dbReference type="SUPFAM" id="SSF116734">
    <property type="entry name" value="DNA methylase specificity domain"/>
    <property type="match status" value="1"/>
</dbReference>
<feature type="coiled-coil region" evidence="4">
    <location>
        <begin position="177"/>
        <end position="204"/>
    </location>
</feature>
<organism evidence="6 7">
    <name type="scientific">Campylobacter upsaliensis</name>
    <dbReference type="NCBI Taxonomy" id="28080"/>
    <lineage>
        <taxon>Bacteria</taxon>
        <taxon>Pseudomonadati</taxon>
        <taxon>Campylobacterota</taxon>
        <taxon>Epsilonproteobacteria</taxon>
        <taxon>Campylobacterales</taxon>
        <taxon>Campylobacteraceae</taxon>
        <taxon>Campylobacter</taxon>
    </lineage>
</organism>
<dbReference type="PANTHER" id="PTHR30408">
    <property type="entry name" value="TYPE-1 RESTRICTION ENZYME ECOKI SPECIFICITY PROTEIN"/>
    <property type="match status" value="1"/>
</dbReference>
<dbReference type="AlphaFoldDB" id="A0A381EGG4"/>
<dbReference type="RefSeq" id="WP_115628887.1">
    <property type="nucleotide sequence ID" value="NZ_UFUZ01000001.1"/>
</dbReference>